<feature type="domain" description="FAD/NAD(P)-binding" evidence="2">
    <location>
        <begin position="4"/>
        <end position="190"/>
    </location>
</feature>
<dbReference type="PANTHER" id="PTHR22912:SF217">
    <property type="entry name" value="DIHYDROLIPOYL DEHYDROGENASE"/>
    <property type="match status" value="1"/>
</dbReference>
<name>A0A381Z1Q0_9ZZZZ</name>
<dbReference type="PRINTS" id="PR00368">
    <property type="entry name" value="FADPNR"/>
</dbReference>
<organism evidence="3">
    <name type="scientific">marine metagenome</name>
    <dbReference type="NCBI Taxonomy" id="408172"/>
    <lineage>
        <taxon>unclassified sequences</taxon>
        <taxon>metagenomes</taxon>
        <taxon>ecological metagenomes</taxon>
    </lineage>
</organism>
<dbReference type="GO" id="GO:0006103">
    <property type="term" value="P:2-oxoglutarate metabolic process"/>
    <property type="evidence" value="ECO:0007669"/>
    <property type="project" value="TreeGrafter"/>
</dbReference>
<evidence type="ECO:0000256" key="1">
    <source>
        <dbReference type="ARBA" id="ARBA00023027"/>
    </source>
</evidence>
<dbReference type="SUPFAM" id="SSF51905">
    <property type="entry name" value="FAD/NAD(P)-binding domain"/>
    <property type="match status" value="1"/>
</dbReference>
<reference evidence="3" key="1">
    <citation type="submission" date="2018-05" db="EMBL/GenBank/DDBJ databases">
        <authorList>
            <person name="Lanie J.A."/>
            <person name="Ng W.-L."/>
            <person name="Kazmierczak K.M."/>
            <person name="Andrzejewski T.M."/>
            <person name="Davidsen T.M."/>
            <person name="Wayne K.J."/>
            <person name="Tettelin H."/>
            <person name="Glass J.I."/>
            <person name="Rusch D."/>
            <person name="Podicherti R."/>
            <person name="Tsui H.-C.T."/>
            <person name="Winkler M.E."/>
        </authorList>
    </citation>
    <scope>NUCLEOTIDE SEQUENCE</scope>
</reference>
<dbReference type="GO" id="GO:0004148">
    <property type="term" value="F:dihydrolipoyl dehydrogenase (NADH) activity"/>
    <property type="evidence" value="ECO:0007669"/>
    <property type="project" value="TreeGrafter"/>
</dbReference>
<dbReference type="PANTHER" id="PTHR22912">
    <property type="entry name" value="DISULFIDE OXIDOREDUCTASE"/>
    <property type="match status" value="1"/>
</dbReference>
<feature type="non-terminal residue" evidence="3">
    <location>
        <position position="1"/>
    </location>
</feature>
<feature type="non-terminal residue" evidence="3">
    <location>
        <position position="195"/>
    </location>
</feature>
<dbReference type="PRINTS" id="PR00411">
    <property type="entry name" value="PNDRDTASEI"/>
</dbReference>
<keyword evidence="1" id="KW-0520">NAD</keyword>
<accession>A0A381Z1Q0</accession>
<dbReference type="InterPro" id="IPR023753">
    <property type="entry name" value="FAD/NAD-binding_dom"/>
</dbReference>
<proteinExistence type="predicted"/>
<gene>
    <name evidence="3" type="ORF">METZ01_LOCUS135676</name>
</gene>
<dbReference type="AlphaFoldDB" id="A0A381Z1Q0"/>
<dbReference type="GO" id="GO:0050660">
    <property type="term" value="F:flavin adenine dinucleotide binding"/>
    <property type="evidence" value="ECO:0007669"/>
    <property type="project" value="TreeGrafter"/>
</dbReference>
<protein>
    <recommendedName>
        <fullName evidence="2">FAD/NAD(P)-binding domain-containing protein</fullName>
    </recommendedName>
</protein>
<dbReference type="Gene3D" id="3.50.50.60">
    <property type="entry name" value="FAD/NAD(P)-binding domain"/>
    <property type="match status" value="1"/>
</dbReference>
<evidence type="ECO:0000313" key="3">
    <source>
        <dbReference type="EMBL" id="SVA82822.1"/>
    </source>
</evidence>
<dbReference type="Pfam" id="PF07992">
    <property type="entry name" value="Pyr_redox_2"/>
    <property type="match status" value="1"/>
</dbReference>
<evidence type="ECO:0000259" key="2">
    <source>
        <dbReference type="Pfam" id="PF07992"/>
    </source>
</evidence>
<sequence length="195" mass="20612">VETFDVIVIGAGSAGVSAALRAAGQGARVCIIEQDRIGGSCLHSGLYPIKFGRGLLKDNKSDFSVNGVINVKKLFLTITETMKRLSHRWEQKLIESGVTIKTGIGLPLSSALVQVGSNGKTFDIGAKKIIIATGSSPVPLSTLPFESDIIIPTDDIFKNHSIPDRVFIMGAGGNGCELSGFYQMLGSKVFLNSDG</sequence>
<dbReference type="InterPro" id="IPR050151">
    <property type="entry name" value="Class-I_Pyr_Nuc-Dis_Oxidored"/>
</dbReference>
<dbReference type="InterPro" id="IPR036188">
    <property type="entry name" value="FAD/NAD-bd_sf"/>
</dbReference>
<dbReference type="EMBL" id="UINC01019546">
    <property type="protein sequence ID" value="SVA82822.1"/>
    <property type="molecule type" value="Genomic_DNA"/>
</dbReference>